<dbReference type="Pfam" id="PF07511">
    <property type="entry name" value="DUF1525"/>
    <property type="match status" value="1"/>
</dbReference>
<keyword evidence="3" id="KW-1185">Reference proteome</keyword>
<organism evidence="2 3">
    <name type="scientific">Dickeya dianthicola</name>
    <dbReference type="NCBI Taxonomy" id="204039"/>
    <lineage>
        <taxon>Bacteria</taxon>
        <taxon>Pseudomonadati</taxon>
        <taxon>Pseudomonadota</taxon>
        <taxon>Gammaproteobacteria</taxon>
        <taxon>Enterobacterales</taxon>
        <taxon>Pectobacteriaceae</taxon>
        <taxon>Dickeya</taxon>
    </lineage>
</organism>
<dbReference type="InterPro" id="IPR011090">
    <property type="entry name" value="Integr_conj_element_PFL4709"/>
</dbReference>
<sequence>MINFAVLHMLASASIYSFSRHRLATVLLTALLSPLVQAADLLAVTDTRHPMQNLGNTRLIELDLPSRIEAELAANLPKDPTYATAIVQQRLKEGGTALQQRINEAYQNVVDAWSLGITTLPAVIVDQRYVVYGEPDVAKAVARIDAYRRTQQ</sequence>
<keyword evidence="1" id="KW-0732">Signal</keyword>
<dbReference type="EMBL" id="QZDO01000084">
    <property type="protein sequence ID" value="RJL66201.1"/>
    <property type="molecule type" value="Genomic_DNA"/>
</dbReference>
<dbReference type="NCBIfam" id="TIGR03757">
    <property type="entry name" value="conj_TIGR03757"/>
    <property type="match status" value="1"/>
</dbReference>
<proteinExistence type="predicted"/>
<accession>A0ABX9NHN7</accession>
<gene>
    <name evidence="2" type="ORF">D5077_20995</name>
</gene>
<feature type="chain" id="PRO_5047271174" evidence="1">
    <location>
        <begin position="39"/>
        <end position="152"/>
    </location>
</feature>
<comment type="caution">
    <text evidence="2">The sequence shown here is derived from an EMBL/GenBank/DDBJ whole genome shotgun (WGS) entry which is preliminary data.</text>
</comment>
<reference evidence="2 3" key="1">
    <citation type="submission" date="2018-09" db="EMBL/GenBank/DDBJ databases">
        <title>Phylogenetic diversity of Pectobacterium and Dickeya strains causing blackleg disease of potato in Morocco.</title>
        <authorList>
            <person name="Oulghazi S."/>
            <person name="Moumni M."/>
            <person name="Faure D."/>
        </authorList>
    </citation>
    <scope>NUCLEOTIDE SEQUENCE [LARGE SCALE GENOMIC DNA]</scope>
    <source>
        <strain evidence="2 3">S4.16.03.LID</strain>
    </source>
</reference>
<dbReference type="Proteomes" id="UP000266633">
    <property type="component" value="Unassembled WGS sequence"/>
</dbReference>
<name>A0ABX9NHN7_9GAMM</name>
<evidence type="ECO:0000313" key="3">
    <source>
        <dbReference type="Proteomes" id="UP000266633"/>
    </source>
</evidence>
<protein>
    <submittedName>
        <fullName evidence="2">TIGR03757 family integrating conjugative element protein</fullName>
    </submittedName>
</protein>
<evidence type="ECO:0000256" key="1">
    <source>
        <dbReference type="SAM" id="SignalP"/>
    </source>
</evidence>
<feature type="signal peptide" evidence="1">
    <location>
        <begin position="1"/>
        <end position="38"/>
    </location>
</feature>
<evidence type="ECO:0000313" key="2">
    <source>
        <dbReference type="EMBL" id="RJL66201.1"/>
    </source>
</evidence>